<reference evidence="1" key="2">
    <citation type="submission" date="2020-06" db="EMBL/GenBank/DDBJ databases">
        <authorList>
            <person name="Sheffer M."/>
        </authorList>
    </citation>
    <scope>NUCLEOTIDE SEQUENCE</scope>
</reference>
<feature type="non-terminal residue" evidence="1">
    <location>
        <position position="15"/>
    </location>
</feature>
<sequence length="15" mass="1684">MDVLHINGAVFLLKN</sequence>
<evidence type="ECO:0000313" key="2">
    <source>
        <dbReference type="Proteomes" id="UP000807504"/>
    </source>
</evidence>
<comment type="caution">
    <text evidence="1">The sequence shown here is derived from an EMBL/GenBank/DDBJ whole genome shotgun (WGS) entry which is preliminary data.</text>
</comment>
<dbReference type="EMBL" id="JABXBU010001627">
    <property type="protein sequence ID" value="KAF8784039.1"/>
    <property type="molecule type" value="Genomic_DNA"/>
</dbReference>
<accession>A0A8T0F3Q0</accession>
<gene>
    <name evidence="1" type="ORF">HNY73_011729</name>
</gene>
<keyword evidence="2" id="KW-1185">Reference proteome</keyword>
<name>A0A8T0F3Q0_ARGBR</name>
<proteinExistence type="predicted"/>
<protein>
    <submittedName>
        <fullName evidence="1">Uncharacterized protein</fullName>
    </submittedName>
</protein>
<dbReference type="Proteomes" id="UP000807504">
    <property type="component" value="Unassembled WGS sequence"/>
</dbReference>
<organism evidence="1 2">
    <name type="scientific">Argiope bruennichi</name>
    <name type="common">Wasp spider</name>
    <name type="synonym">Aranea bruennichi</name>
    <dbReference type="NCBI Taxonomy" id="94029"/>
    <lineage>
        <taxon>Eukaryota</taxon>
        <taxon>Metazoa</taxon>
        <taxon>Ecdysozoa</taxon>
        <taxon>Arthropoda</taxon>
        <taxon>Chelicerata</taxon>
        <taxon>Arachnida</taxon>
        <taxon>Araneae</taxon>
        <taxon>Araneomorphae</taxon>
        <taxon>Entelegynae</taxon>
        <taxon>Araneoidea</taxon>
        <taxon>Araneidae</taxon>
        <taxon>Argiope</taxon>
    </lineage>
</organism>
<reference evidence="1" key="1">
    <citation type="journal article" date="2020" name="bioRxiv">
        <title>Chromosome-level reference genome of the European wasp spider Argiope bruennichi: a resource for studies on range expansion and evolutionary adaptation.</title>
        <authorList>
            <person name="Sheffer M.M."/>
            <person name="Hoppe A."/>
            <person name="Krehenwinkel H."/>
            <person name="Uhl G."/>
            <person name="Kuss A.W."/>
            <person name="Jensen L."/>
            <person name="Jensen C."/>
            <person name="Gillespie R.G."/>
            <person name="Hoff K.J."/>
            <person name="Prost S."/>
        </authorList>
    </citation>
    <scope>NUCLEOTIDE SEQUENCE</scope>
</reference>
<evidence type="ECO:0000313" key="1">
    <source>
        <dbReference type="EMBL" id="KAF8784039.1"/>
    </source>
</evidence>